<dbReference type="CDD" id="cd01300">
    <property type="entry name" value="YtcJ_like"/>
    <property type="match status" value="1"/>
</dbReference>
<dbReference type="Gene3D" id="3.10.310.70">
    <property type="match status" value="1"/>
</dbReference>
<dbReference type="Pfam" id="PF07969">
    <property type="entry name" value="Amidohydro_3"/>
    <property type="match status" value="1"/>
</dbReference>
<dbReference type="OrthoDB" id="9776488at2"/>
<dbReference type="Gene3D" id="2.30.40.10">
    <property type="entry name" value="Urease, subunit C, domain 1"/>
    <property type="match status" value="1"/>
</dbReference>
<feature type="domain" description="Amidohydrolase 3" evidence="1">
    <location>
        <begin position="47"/>
        <end position="539"/>
    </location>
</feature>
<dbReference type="SUPFAM" id="SSF51338">
    <property type="entry name" value="Composite domain of metallo-dependent hydrolases"/>
    <property type="match status" value="1"/>
</dbReference>
<dbReference type="PANTHER" id="PTHR22642">
    <property type="entry name" value="IMIDAZOLONEPROPIONASE"/>
    <property type="match status" value="1"/>
</dbReference>
<organism evidence="2 3">
    <name type="scientific">Fusobacterium nucleatum subsp. nucleatum</name>
    <dbReference type="NCBI Taxonomy" id="76856"/>
    <lineage>
        <taxon>Bacteria</taxon>
        <taxon>Fusobacteriati</taxon>
        <taxon>Fusobacteriota</taxon>
        <taxon>Fusobacteriia</taxon>
        <taxon>Fusobacteriales</taxon>
        <taxon>Fusobacteriaceae</taxon>
        <taxon>Fusobacterium</taxon>
    </lineage>
</organism>
<dbReference type="InterPro" id="IPR013108">
    <property type="entry name" value="Amidohydro_3"/>
</dbReference>
<dbReference type="AlphaFoldDB" id="A0A0X3Y0C6"/>
<gene>
    <name evidence="2" type="ORF">RO03_02610</name>
</gene>
<accession>A0A0X3Y0C6</accession>
<dbReference type="SUPFAM" id="SSF51556">
    <property type="entry name" value="Metallo-dependent hydrolases"/>
    <property type="match status" value="1"/>
</dbReference>
<dbReference type="Gene3D" id="3.20.20.140">
    <property type="entry name" value="Metal-dependent hydrolases"/>
    <property type="match status" value="1"/>
</dbReference>
<sequence length="542" mass="61444">MLDKLFINGEIYSMKKEGEKFQSLGVKDGKIVFLGTNDEAKNVSSKELIDLKGKMMIPGMADAHLHLYAYCQNLTFVDLSKVHDINEMVSLMKEKVKNIKKGDWIKGVNFDQSKWKENRFPTLQEMDSISKDNPVIIKRCCLHAVVANSKALEMAGIGKNYQAGSGGIVELDKDGMPNGILREQSTKAFDDILPDPLKDIEVQKKIMQDVLNDMSSKGITTIHTYAAKIWQYNEDISIYKNFEKEEKLPLRVTVCIDELFEPEILTEEKLNNPYRKVQLGAYKIFSDGSMGSRSAALKAPYTDDPENSGFMLFTQEELNNKILTAYEHGLQPAIHAIGDRALDMTLAAIEYTLKTTKEKGMTDEEQKKRLPFRIIHVQMIDDNLLERMKKLPLVLDIQPIFLCTDLHWIEDRIGKERLKGSFALKTMENAGLIQTGGSDCPVETYEPLKGIYTAVTRQDMEGYPTEGFLPEERLSIYEALCMYTKNVHYATGQESVLGTLEIGKFADLTVLEKDLFKIDETEIKDVKVEQTYVAGNCVFMIK</sequence>
<dbReference type="InterPro" id="IPR032466">
    <property type="entry name" value="Metal_Hydrolase"/>
</dbReference>
<proteinExistence type="predicted"/>
<dbReference type="RefSeq" id="WP_059222502.1">
    <property type="nucleotide sequence ID" value="NZ_CP056014.1"/>
</dbReference>
<dbReference type="InterPro" id="IPR011059">
    <property type="entry name" value="Metal-dep_hydrolase_composite"/>
</dbReference>
<reference evidence="2 3" key="1">
    <citation type="submission" date="2015-10" db="EMBL/GenBank/DDBJ databases">
        <authorList>
            <person name="Gilbert D.G."/>
        </authorList>
    </citation>
    <scope>NUCLEOTIDE SEQUENCE [LARGE SCALE GENOMIC DNA]</scope>
    <source>
        <strain evidence="2 3">ChDC F311</strain>
    </source>
</reference>
<dbReference type="GO" id="GO:0016810">
    <property type="term" value="F:hydrolase activity, acting on carbon-nitrogen (but not peptide) bonds"/>
    <property type="evidence" value="ECO:0007669"/>
    <property type="project" value="InterPro"/>
</dbReference>
<dbReference type="InterPro" id="IPR033932">
    <property type="entry name" value="YtcJ-like"/>
</dbReference>
<dbReference type="EMBL" id="LMVH01000001">
    <property type="protein sequence ID" value="KUL98440.1"/>
    <property type="molecule type" value="Genomic_DNA"/>
</dbReference>
<evidence type="ECO:0000313" key="3">
    <source>
        <dbReference type="Proteomes" id="UP000054800"/>
    </source>
</evidence>
<evidence type="ECO:0000313" key="2">
    <source>
        <dbReference type="EMBL" id="KUL98440.1"/>
    </source>
</evidence>
<protein>
    <submittedName>
        <fullName evidence="2">Transcriptional regulator</fullName>
    </submittedName>
</protein>
<name>A0A0X3Y0C6_FUSNC</name>
<comment type="caution">
    <text evidence="2">The sequence shown here is derived from an EMBL/GenBank/DDBJ whole genome shotgun (WGS) entry which is preliminary data.</text>
</comment>
<evidence type="ECO:0000259" key="1">
    <source>
        <dbReference type="Pfam" id="PF07969"/>
    </source>
</evidence>
<dbReference type="Proteomes" id="UP000054800">
    <property type="component" value="Unassembled WGS sequence"/>
</dbReference>
<dbReference type="PANTHER" id="PTHR22642:SF2">
    <property type="entry name" value="PROTEIN LONG AFTER FAR-RED 3"/>
    <property type="match status" value="1"/>
</dbReference>